<dbReference type="Pfam" id="PF13639">
    <property type="entry name" value="zf-RING_2"/>
    <property type="match status" value="1"/>
</dbReference>
<evidence type="ECO:0000256" key="3">
    <source>
        <dbReference type="ARBA" id="ARBA00022723"/>
    </source>
</evidence>
<dbReference type="GO" id="GO:0003735">
    <property type="term" value="F:structural constituent of ribosome"/>
    <property type="evidence" value="ECO:0007669"/>
    <property type="project" value="InterPro"/>
</dbReference>
<dbReference type="Gene3D" id="3.30.40.10">
    <property type="entry name" value="Zinc/RING finger domain, C3HC4 (zinc finger)"/>
    <property type="match status" value="2"/>
</dbReference>
<dbReference type="Gene3D" id="3.90.79.10">
    <property type="entry name" value="Nucleoside Triphosphate Pyrophosphohydrolase"/>
    <property type="match status" value="1"/>
</dbReference>
<feature type="domain" description="PHD-type" evidence="13">
    <location>
        <begin position="146"/>
        <end position="194"/>
    </location>
</feature>
<dbReference type="InterPro" id="IPR019786">
    <property type="entry name" value="Zinc_finger_PHD-type_CS"/>
</dbReference>
<reference evidence="15" key="1">
    <citation type="journal article" date="2023" name="Mol. Phylogenet. Evol.">
        <title>Genome-scale phylogeny and comparative genomics of the fungal order Sordariales.</title>
        <authorList>
            <person name="Hensen N."/>
            <person name="Bonometti L."/>
            <person name="Westerberg I."/>
            <person name="Brannstrom I.O."/>
            <person name="Guillou S."/>
            <person name="Cros-Aarteil S."/>
            <person name="Calhoun S."/>
            <person name="Haridas S."/>
            <person name="Kuo A."/>
            <person name="Mondo S."/>
            <person name="Pangilinan J."/>
            <person name="Riley R."/>
            <person name="LaButti K."/>
            <person name="Andreopoulos B."/>
            <person name="Lipzen A."/>
            <person name="Chen C."/>
            <person name="Yan M."/>
            <person name="Daum C."/>
            <person name="Ng V."/>
            <person name="Clum A."/>
            <person name="Steindorff A."/>
            <person name="Ohm R.A."/>
            <person name="Martin F."/>
            <person name="Silar P."/>
            <person name="Natvig D.O."/>
            <person name="Lalanne C."/>
            <person name="Gautier V."/>
            <person name="Ament-Velasquez S.L."/>
            <person name="Kruys A."/>
            <person name="Hutchinson M.I."/>
            <person name="Powell A.J."/>
            <person name="Barry K."/>
            <person name="Miller A.N."/>
            <person name="Grigoriev I.V."/>
            <person name="Debuchy R."/>
            <person name="Gladieux P."/>
            <person name="Hiltunen Thoren M."/>
            <person name="Johannesson H."/>
        </authorList>
    </citation>
    <scope>NUCLEOTIDE SEQUENCE</scope>
    <source>
        <strain evidence="15">PSN293</strain>
    </source>
</reference>
<keyword evidence="6" id="KW-0809">Transit peptide</keyword>
<dbReference type="CDD" id="cd04661">
    <property type="entry name" value="NUDIX_MRP_L46"/>
    <property type="match status" value="1"/>
</dbReference>
<comment type="caution">
    <text evidence="15">The sequence shown here is derived from an EMBL/GenBank/DDBJ whole genome shotgun (WGS) entry which is preliminary data.</text>
</comment>
<dbReference type="InterPro" id="IPR040008">
    <property type="entry name" value="Ribosomal_mL46"/>
</dbReference>
<evidence type="ECO:0000256" key="4">
    <source>
        <dbReference type="ARBA" id="ARBA00022771"/>
    </source>
</evidence>
<dbReference type="InterPro" id="IPR033650">
    <property type="entry name" value="Ribosomal_mL46_NUDIX"/>
</dbReference>
<dbReference type="AlphaFoldDB" id="A0AAN6YI37"/>
<dbReference type="SUPFAM" id="SSF57903">
    <property type="entry name" value="FYVE/PHD zinc finger"/>
    <property type="match status" value="1"/>
</dbReference>
<dbReference type="InterPro" id="IPR001841">
    <property type="entry name" value="Znf_RING"/>
</dbReference>
<reference evidence="15" key="2">
    <citation type="submission" date="2023-05" db="EMBL/GenBank/DDBJ databases">
        <authorList>
            <consortium name="Lawrence Berkeley National Laboratory"/>
            <person name="Steindorff A."/>
            <person name="Hensen N."/>
            <person name="Bonometti L."/>
            <person name="Westerberg I."/>
            <person name="Brannstrom I.O."/>
            <person name="Guillou S."/>
            <person name="Cros-Aarteil S."/>
            <person name="Calhoun S."/>
            <person name="Haridas S."/>
            <person name="Kuo A."/>
            <person name="Mondo S."/>
            <person name="Pangilinan J."/>
            <person name="Riley R."/>
            <person name="Labutti K."/>
            <person name="Andreopoulos B."/>
            <person name="Lipzen A."/>
            <person name="Chen C."/>
            <person name="Yanf M."/>
            <person name="Daum C."/>
            <person name="Ng V."/>
            <person name="Clum A."/>
            <person name="Ohm R."/>
            <person name="Martin F."/>
            <person name="Silar P."/>
            <person name="Natvig D."/>
            <person name="Lalanne C."/>
            <person name="Gautier V."/>
            <person name="Ament-Velasquez S.L."/>
            <person name="Kruys A."/>
            <person name="Hutchinson M.I."/>
            <person name="Powell A.J."/>
            <person name="Barry K."/>
            <person name="Miller A.N."/>
            <person name="Grigoriev I.V."/>
            <person name="Debuchy R."/>
            <person name="Gladieux P."/>
            <person name="Thoren M.H."/>
            <person name="Johannesson H."/>
        </authorList>
    </citation>
    <scope>NUCLEOTIDE SEQUENCE</scope>
    <source>
        <strain evidence="15">PSN293</strain>
    </source>
</reference>
<keyword evidence="5" id="KW-0862">Zinc</keyword>
<keyword evidence="3" id="KW-0479">Metal-binding</keyword>
<evidence type="ECO:0000313" key="16">
    <source>
        <dbReference type="Proteomes" id="UP001301769"/>
    </source>
</evidence>
<evidence type="ECO:0000259" key="13">
    <source>
        <dbReference type="PROSITE" id="PS50016"/>
    </source>
</evidence>
<dbReference type="SUPFAM" id="SSF55811">
    <property type="entry name" value="Nudix"/>
    <property type="match status" value="1"/>
</dbReference>
<feature type="domain" description="RING-type" evidence="14">
    <location>
        <begin position="5"/>
        <end position="99"/>
    </location>
</feature>
<dbReference type="CDD" id="cd15545">
    <property type="entry name" value="PHD_BAZ2A_like"/>
    <property type="match status" value="1"/>
</dbReference>
<keyword evidence="7 15" id="KW-0689">Ribosomal protein</keyword>
<name>A0AAN6YI37_9PEZI</name>
<dbReference type="Proteomes" id="UP001301769">
    <property type="component" value="Unassembled WGS sequence"/>
</dbReference>
<dbReference type="PROSITE" id="PS01359">
    <property type="entry name" value="ZF_PHD_1"/>
    <property type="match status" value="1"/>
</dbReference>
<keyword evidence="8" id="KW-0496">Mitochondrion</keyword>
<dbReference type="SMART" id="SM00249">
    <property type="entry name" value="PHD"/>
    <property type="match status" value="1"/>
</dbReference>
<feature type="region of interest" description="Disordered" evidence="12">
    <location>
        <begin position="438"/>
        <end position="580"/>
    </location>
</feature>
<protein>
    <recommendedName>
        <fullName evidence="10">Large ribosomal subunit protein mL46</fullName>
    </recommendedName>
</protein>
<accession>A0AAN6YI37</accession>
<keyword evidence="16" id="KW-1185">Reference proteome</keyword>
<evidence type="ECO:0000256" key="9">
    <source>
        <dbReference type="ARBA" id="ARBA00023274"/>
    </source>
</evidence>
<dbReference type="GO" id="GO:0005762">
    <property type="term" value="C:mitochondrial large ribosomal subunit"/>
    <property type="evidence" value="ECO:0007669"/>
    <property type="project" value="TreeGrafter"/>
</dbReference>
<evidence type="ECO:0000256" key="11">
    <source>
        <dbReference type="PROSITE-ProRule" id="PRU00175"/>
    </source>
</evidence>
<feature type="region of interest" description="Disordered" evidence="12">
    <location>
        <begin position="317"/>
        <end position="424"/>
    </location>
</feature>
<comment type="similarity">
    <text evidence="2">Belongs to the mitochondrion-specific ribosomal protein mL46 family.</text>
</comment>
<keyword evidence="9" id="KW-0687">Ribonucleoprotein</keyword>
<dbReference type="FunFam" id="3.90.79.10:FF:000018">
    <property type="entry name" value="39S ribosomal protein L46, mitochondrial"/>
    <property type="match status" value="1"/>
</dbReference>
<evidence type="ECO:0000256" key="5">
    <source>
        <dbReference type="ARBA" id="ARBA00022833"/>
    </source>
</evidence>
<evidence type="ECO:0000256" key="7">
    <source>
        <dbReference type="ARBA" id="ARBA00022980"/>
    </source>
</evidence>
<evidence type="ECO:0000256" key="12">
    <source>
        <dbReference type="SAM" id="MobiDB-lite"/>
    </source>
</evidence>
<dbReference type="InterPro" id="IPR011011">
    <property type="entry name" value="Znf_FYVE_PHD"/>
</dbReference>
<comment type="subcellular location">
    <subcellularLocation>
        <location evidence="1">Mitochondrion</location>
    </subcellularLocation>
</comment>
<dbReference type="GO" id="GO:0005743">
    <property type="term" value="C:mitochondrial inner membrane"/>
    <property type="evidence" value="ECO:0007669"/>
    <property type="project" value="UniProtKB-ARBA"/>
</dbReference>
<dbReference type="InterPro" id="IPR019787">
    <property type="entry name" value="Znf_PHD-finger"/>
</dbReference>
<evidence type="ECO:0000256" key="2">
    <source>
        <dbReference type="ARBA" id="ARBA00009070"/>
    </source>
</evidence>
<evidence type="ECO:0000256" key="10">
    <source>
        <dbReference type="ARBA" id="ARBA00035190"/>
    </source>
</evidence>
<dbReference type="InterPro" id="IPR015797">
    <property type="entry name" value="NUDIX_hydrolase-like_dom_sf"/>
</dbReference>
<dbReference type="InterPro" id="IPR021757">
    <property type="entry name" value="Ribosomal_mL46_N"/>
</dbReference>
<feature type="compositionally biased region" description="Low complexity" evidence="12">
    <location>
        <begin position="463"/>
        <end position="483"/>
    </location>
</feature>
<dbReference type="PANTHER" id="PTHR13124">
    <property type="entry name" value="39S RIBOSOMAL PROTEIN L46, MITOCHONDRIAL PRECURSOR-RELATED"/>
    <property type="match status" value="1"/>
</dbReference>
<sequence>MADQCIVCLETLEQAVPSSPQLPPPDPDATSTDTAGLEDHLRPKSVEKLARIGLAASAITGSAPLQHDHVAEIQFCGHLLHDSCLREWTEKANSCPICRQTFHFVKVYDKVGGNLLSTREVQDKKQVVEFDFQAWTEENPDQEEFQIPCPICDRADNEEILLLCDGCDTPYHTHCIGLDDVPEGHWYCMECVDAIGPAITAQQQVASFQAHSRAQARVTQNRARPSHFPRTQAGMRRARQQAQADSWQGAWGRITNRIWDALNIDIDYEDQEDDEDLESFRRAQQIREEEARVLQRWQEQQRINIASRLGAREVFESNLPRTWPTPPAAREPPPETREERMAWGALERAREMEGTTRVTRKRKSRSNTPEIQEAQHEPERRLKRPRTRRLPTQNGEASSTGEAPSSNQPVQSTPAQNGEVRRSVVGSAPSFLSTLLKEVEMSTPSDEQSLEALFGHIPGANEASSPIGSPSPSGFSSPRASSITPPPNENARGRSPQVALSSHIAPIYPPANFSPTRSISPKRKGPAESRSSPENSDSEHREHRGRHNGTTELRQPRPRRAPPSILSRSDEISPTRSGLSIEMKENISSIVRGALRPHWRSSQLTAEQYETINRSVSHKLYQEVKDPATIPENARESWEKLATKETSKAGFRASAAICSQCRKSQQHIRQPFGPRRFYSSEATAAATTSAQQPDPPIVDAFDPSTADAPIRYRIKSGIILTRPPLLTQTPTPFESAFYLYQKRLNERLQARFRPAMYFKKDTAPELEWKIKLKERRGVPGKDIGRYNPHGRMAWNDEVLVGSTTSSPEHIMEKLLLDAEQRVSDDGEVLPDEDRVPVERPMPRRTEADEKNDVKRLDRALDQTLYLVVKKGEGEGASWQFPSGVVPTEEALHETAARVLAESAGVNMNTWVVGRVPVAHLVKEPVPAEDGKSEEKRGEKVFFLKGRIMAGQADLTGNKHELTDFKWLTKDELKETLPSDYFWSIRNMLELR</sequence>
<dbReference type="GO" id="GO:0008270">
    <property type="term" value="F:zinc ion binding"/>
    <property type="evidence" value="ECO:0007669"/>
    <property type="project" value="UniProtKB-KW"/>
</dbReference>
<evidence type="ECO:0000259" key="14">
    <source>
        <dbReference type="PROSITE" id="PS50089"/>
    </source>
</evidence>
<organism evidence="15 16">
    <name type="scientific">Rhypophila decipiens</name>
    <dbReference type="NCBI Taxonomy" id="261697"/>
    <lineage>
        <taxon>Eukaryota</taxon>
        <taxon>Fungi</taxon>
        <taxon>Dikarya</taxon>
        <taxon>Ascomycota</taxon>
        <taxon>Pezizomycotina</taxon>
        <taxon>Sordariomycetes</taxon>
        <taxon>Sordariomycetidae</taxon>
        <taxon>Sordariales</taxon>
        <taxon>Naviculisporaceae</taxon>
        <taxon>Rhypophila</taxon>
    </lineage>
</organism>
<dbReference type="SUPFAM" id="SSF57850">
    <property type="entry name" value="RING/U-box"/>
    <property type="match status" value="1"/>
</dbReference>
<feature type="compositionally biased region" description="Polar residues" evidence="12">
    <location>
        <begin position="393"/>
        <end position="416"/>
    </location>
</feature>
<dbReference type="Pfam" id="PF11788">
    <property type="entry name" value="MRP-L46"/>
    <property type="match status" value="1"/>
</dbReference>
<feature type="compositionally biased region" description="Basic and acidic residues" evidence="12">
    <location>
        <begin position="332"/>
        <end position="354"/>
    </location>
</feature>
<dbReference type="InterPro" id="IPR001965">
    <property type="entry name" value="Znf_PHD"/>
</dbReference>
<dbReference type="PROSITE" id="PS50016">
    <property type="entry name" value="ZF_PHD_2"/>
    <property type="match status" value="1"/>
</dbReference>
<dbReference type="Pfam" id="PF00628">
    <property type="entry name" value="PHD"/>
    <property type="match status" value="1"/>
</dbReference>
<dbReference type="SMART" id="SM00184">
    <property type="entry name" value="RING"/>
    <property type="match status" value="2"/>
</dbReference>
<dbReference type="InterPro" id="IPR013083">
    <property type="entry name" value="Znf_RING/FYVE/PHD"/>
</dbReference>
<dbReference type="EMBL" id="MU858055">
    <property type="protein sequence ID" value="KAK4218105.1"/>
    <property type="molecule type" value="Genomic_DNA"/>
</dbReference>
<evidence type="ECO:0000313" key="15">
    <source>
        <dbReference type="EMBL" id="KAK4218105.1"/>
    </source>
</evidence>
<evidence type="ECO:0000256" key="6">
    <source>
        <dbReference type="ARBA" id="ARBA00022946"/>
    </source>
</evidence>
<evidence type="ECO:0000256" key="1">
    <source>
        <dbReference type="ARBA" id="ARBA00004173"/>
    </source>
</evidence>
<dbReference type="PANTHER" id="PTHR13124:SF12">
    <property type="entry name" value="LARGE RIBOSOMAL SUBUNIT PROTEIN ML46"/>
    <property type="match status" value="1"/>
</dbReference>
<dbReference type="PROSITE" id="PS50089">
    <property type="entry name" value="ZF_RING_2"/>
    <property type="match status" value="1"/>
</dbReference>
<keyword evidence="4 11" id="KW-0863">Zinc-finger</keyword>
<evidence type="ECO:0000256" key="8">
    <source>
        <dbReference type="ARBA" id="ARBA00023128"/>
    </source>
</evidence>
<feature type="region of interest" description="Disordered" evidence="12">
    <location>
        <begin position="16"/>
        <end position="40"/>
    </location>
</feature>
<proteinExistence type="inferred from homology"/>
<gene>
    <name evidence="15" type="ORF">QBC37DRAFT_437625</name>
</gene>